<protein>
    <submittedName>
        <fullName evidence="3">Ribosome biogenesis protein tsr1</fullName>
    </submittedName>
</protein>
<dbReference type="PANTHER" id="PTHR12858">
    <property type="entry name" value="RIBOSOME BIOGENESIS PROTEIN"/>
    <property type="match status" value="1"/>
</dbReference>
<organism evidence="3 4">
    <name type="scientific">Cryomyces antarcticus</name>
    <dbReference type="NCBI Taxonomy" id="329879"/>
    <lineage>
        <taxon>Eukaryota</taxon>
        <taxon>Fungi</taxon>
        <taxon>Dikarya</taxon>
        <taxon>Ascomycota</taxon>
        <taxon>Pezizomycotina</taxon>
        <taxon>Dothideomycetes</taxon>
        <taxon>Dothideomycetes incertae sedis</taxon>
        <taxon>Cryomyces</taxon>
    </lineage>
</organism>
<feature type="non-terminal residue" evidence="3">
    <location>
        <position position="184"/>
    </location>
</feature>
<feature type="domain" description="Bms1-type G" evidence="2">
    <location>
        <begin position="34"/>
        <end position="184"/>
    </location>
</feature>
<evidence type="ECO:0000313" key="3">
    <source>
        <dbReference type="EMBL" id="KAK5077578.1"/>
    </source>
</evidence>
<comment type="caution">
    <text evidence="3">The sequence shown here is derived from an EMBL/GenBank/DDBJ whole genome shotgun (WGS) entry which is preliminary data.</text>
</comment>
<evidence type="ECO:0000259" key="2">
    <source>
        <dbReference type="PROSITE" id="PS51714"/>
    </source>
</evidence>
<gene>
    <name evidence="3" type="primary">TSR1_3</name>
    <name evidence="3" type="ORF">LTR16_008750</name>
</gene>
<proteinExistence type="predicted"/>
<feature type="region of interest" description="Disordered" evidence="1">
    <location>
        <begin position="1"/>
        <end position="23"/>
    </location>
</feature>
<evidence type="ECO:0000313" key="4">
    <source>
        <dbReference type="Proteomes" id="UP001357485"/>
    </source>
</evidence>
<dbReference type="InterPro" id="IPR030387">
    <property type="entry name" value="G_Bms1/Tsr1_dom"/>
</dbReference>
<reference evidence="3 4" key="1">
    <citation type="submission" date="2023-08" db="EMBL/GenBank/DDBJ databases">
        <title>Black Yeasts Isolated from many extreme environments.</title>
        <authorList>
            <person name="Coleine C."/>
            <person name="Stajich J.E."/>
            <person name="Selbmann L."/>
        </authorList>
    </citation>
    <scope>NUCLEOTIDE SEQUENCE [LARGE SCALE GENOMIC DNA]</scope>
    <source>
        <strain evidence="3 4">CCFEE 536</strain>
    </source>
</reference>
<accession>A0ABR0JWV3</accession>
<dbReference type="PROSITE" id="PS51714">
    <property type="entry name" value="G_BMS1"/>
    <property type="match status" value="1"/>
</dbReference>
<dbReference type="Proteomes" id="UP001357485">
    <property type="component" value="Unassembled WGS sequence"/>
</dbReference>
<keyword evidence="4" id="KW-1185">Reference proteome</keyword>
<sequence>MSKFDRRNQAKQKRMTNHADHVKATSVFSGRDGAPRTVAVVPLCEGLSASAAVKSLNSSLDVEDEVPDNGWVRMNVDRFKQKLQYIVVGRRDLLQALDACRVADFVVFVLSPEQEVDETGELMLKSIESQGVSNVLTVVQGLDTVEPAKRKPQVVTSLKSFITHFFPAQEKVHSLDSRQECANV</sequence>
<evidence type="ECO:0000256" key="1">
    <source>
        <dbReference type="SAM" id="MobiDB-lite"/>
    </source>
</evidence>
<dbReference type="InterPro" id="IPR039761">
    <property type="entry name" value="Bms1/Tsr1"/>
</dbReference>
<dbReference type="Pfam" id="PF22298">
    <property type="entry name" value="Tsr1_G-like"/>
    <property type="match status" value="1"/>
</dbReference>
<name>A0ABR0JWV3_9PEZI</name>
<dbReference type="EMBL" id="JAVRRA010026758">
    <property type="protein sequence ID" value="KAK5077578.1"/>
    <property type="molecule type" value="Genomic_DNA"/>
</dbReference>
<dbReference type="PANTHER" id="PTHR12858:SF1">
    <property type="entry name" value="PRE-RRNA-PROCESSING PROTEIN TSR1 HOMOLOG"/>
    <property type="match status" value="1"/>
</dbReference>